<protein>
    <submittedName>
        <fullName evidence="3">Uncharacterized protein</fullName>
    </submittedName>
</protein>
<dbReference type="Proteomes" id="UP000070444">
    <property type="component" value="Unassembled WGS sequence"/>
</dbReference>
<dbReference type="EMBL" id="KQ964774">
    <property type="protein sequence ID" value="KXN66041.1"/>
    <property type="molecule type" value="Genomic_DNA"/>
</dbReference>
<reference evidence="3 4" key="1">
    <citation type="journal article" date="2015" name="Genome Biol. Evol.">
        <title>Phylogenomic analyses indicate that early fungi evolved digesting cell walls of algal ancestors of land plants.</title>
        <authorList>
            <person name="Chang Y."/>
            <person name="Wang S."/>
            <person name="Sekimoto S."/>
            <person name="Aerts A.L."/>
            <person name="Choi C."/>
            <person name="Clum A."/>
            <person name="LaButti K.M."/>
            <person name="Lindquist E.A."/>
            <person name="Yee Ngan C."/>
            <person name="Ohm R.A."/>
            <person name="Salamov A.A."/>
            <person name="Grigoriev I.V."/>
            <person name="Spatafora J.W."/>
            <person name="Berbee M.L."/>
        </authorList>
    </citation>
    <scope>NUCLEOTIDE SEQUENCE [LARGE SCALE GENOMIC DNA]</scope>
    <source>
        <strain evidence="3 4">NRRL 28638</strain>
    </source>
</reference>
<keyword evidence="4" id="KW-1185">Reference proteome</keyword>
<evidence type="ECO:0000313" key="3">
    <source>
        <dbReference type="EMBL" id="KXN66041.1"/>
    </source>
</evidence>
<dbReference type="PROSITE" id="PS51257">
    <property type="entry name" value="PROKAR_LIPOPROTEIN"/>
    <property type="match status" value="1"/>
</dbReference>
<evidence type="ECO:0000256" key="2">
    <source>
        <dbReference type="SAM" id="SignalP"/>
    </source>
</evidence>
<evidence type="ECO:0000313" key="4">
    <source>
        <dbReference type="Proteomes" id="UP000070444"/>
    </source>
</evidence>
<dbReference type="AlphaFoldDB" id="A0A137NTJ6"/>
<evidence type="ECO:0000256" key="1">
    <source>
        <dbReference type="SAM" id="MobiDB-lite"/>
    </source>
</evidence>
<keyword evidence="2" id="KW-0732">Signal</keyword>
<accession>A0A137NTJ6</accession>
<proteinExistence type="predicted"/>
<sequence>MKLLGLIIVASSVSCQHVTLFNNDKRVNTYKGYRCHRNLDEKATRVEVSRGSEVVLFDSRDCSRNRVYTAWGNYDFGETIRYRSVLLREKGGRRSSSSDDEVVVHTANDSEDSDSDDGGEKGGSTDNND</sequence>
<feature type="region of interest" description="Disordered" evidence="1">
    <location>
        <begin position="89"/>
        <end position="129"/>
    </location>
</feature>
<gene>
    <name evidence="3" type="ORF">CONCODRAFT_12190</name>
</gene>
<feature type="chain" id="PRO_5012588142" evidence="2">
    <location>
        <begin position="16"/>
        <end position="129"/>
    </location>
</feature>
<feature type="signal peptide" evidence="2">
    <location>
        <begin position="1"/>
        <end position="15"/>
    </location>
</feature>
<name>A0A137NTJ6_CONC2</name>
<organism evidence="3 4">
    <name type="scientific">Conidiobolus coronatus (strain ATCC 28846 / CBS 209.66 / NRRL 28638)</name>
    <name type="common">Delacroixia coronata</name>
    <dbReference type="NCBI Taxonomy" id="796925"/>
    <lineage>
        <taxon>Eukaryota</taxon>
        <taxon>Fungi</taxon>
        <taxon>Fungi incertae sedis</taxon>
        <taxon>Zoopagomycota</taxon>
        <taxon>Entomophthoromycotina</taxon>
        <taxon>Entomophthoromycetes</taxon>
        <taxon>Entomophthorales</taxon>
        <taxon>Ancylistaceae</taxon>
        <taxon>Conidiobolus</taxon>
    </lineage>
</organism>